<name>A0A6M8SSY4_9NEIS</name>
<protein>
    <submittedName>
        <fullName evidence="1">Uncharacterized protein</fullName>
    </submittedName>
</protein>
<accession>A0A6M8SSY4</accession>
<dbReference type="EMBL" id="CP054143">
    <property type="protein sequence ID" value="QKJ66530.1"/>
    <property type="molecule type" value="Genomic_DNA"/>
</dbReference>
<evidence type="ECO:0000313" key="1">
    <source>
        <dbReference type="EMBL" id="QKJ66530.1"/>
    </source>
</evidence>
<dbReference type="Proteomes" id="UP000504844">
    <property type="component" value="Chromosome"/>
</dbReference>
<reference evidence="1 2" key="1">
    <citation type="submission" date="2020-05" db="EMBL/GenBank/DDBJ databases">
        <title>Complete genome sequence of Deefgea sp. D17.</title>
        <authorList>
            <person name="Bae J.-W."/>
            <person name="Han J.E."/>
        </authorList>
    </citation>
    <scope>NUCLEOTIDE SEQUENCE [LARGE SCALE GENOMIC DNA]</scope>
    <source>
        <strain evidence="1 2">D17</strain>
    </source>
</reference>
<evidence type="ECO:0000313" key="2">
    <source>
        <dbReference type="Proteomes" id="UP000504844"/>
    </source>
</evidence>
<dbReference type="AlphaFoldDB" id="A0A6M8SSY4"/>
<gene>
    <name evidence="1" type="ORF">HQN60_07350</name>
</gene>
<dbReference type="RefSeq" id="WP_173533034.1">
    <property type="nucleotide sequence ID" value="NZ_CP054143.1"/>
</dbReference>
<organism evidence="1 2">
    <name type="scientific">Deefgea piscis</name>
    <dbReference type="NCBI Taxonomy" id="2739061"/>
    <lineage>
        <taxon>Bacteria</taxon>
        <taxon>Pseudomonadati</taxon>
        <taxon>Pseudomonadota</taxon>
        <taxon>Betaproteobacteria</taxon>
        <taxon>Neisseriales</taxon>
        <taxon>Chitinibacteraceae</taxon>
        <taxon>Deefgea</taxon>
    </lineage>
</organism>
<sequence>MLIAPNSISNVSWAKPAQPNNREAKQTVCAKLFAGIEMKARHIGIYTNIPIELGEEEKKSKGSDSIDFLA</sequence>
<dbReference type="KEGG" id="dee:HQN60_07350"/>
<proteinExistence type="predicted"/>
<keyword evidence="2" id="KW-1185">Reference proteome</keyword>